<organism evidence="2">
    <name type="scientific">Oryza nivara</name>
    <name type="common">Indian wild rice</name>
    <name type="synonym">Oryza sativa f. spontanea</name>
    <dbReference type="NCBI Taxonomy" id="4536"/>
    <lineage>
        <taxon>Eukaryota</taxon>
        <taxon>Viridiplantae</taxon>
        <taxon>Streptophyta</taxon>
        <taxon>Embryophyta</taxon>
        <taxon>Tracheophyta</taxon>
        <taxon>Spermatophyta</taxon>
        <taxon>Magnoliopsida</taxon>
        <taxon>Liliopsida</taxon>
        <taxon>Poales</taxon>
        <taxon>Poaceae</taxon>
        <taxon>BOP clade</taxon>
        <taxon>Oryzoideae</taxon>
        <taxon>Oryzeae</taxon>
        <taxon>Oryzinae</taxon>
        <taxon>Oryza</taxon>
    </lineage>
</organism>
<keyword evidence="3" id="KW-1185">Reference proteome</keyword>
<reference evidence="2" key="1">
    <citation type="submission" date="2015-04" db="UniProtKB">
        <authorList>
            <consortium name="EnsemblPlants"/>
        </authorList>
    </citation>
    <scope>IDENTIFICATION</scope>
    <source>
        <strain evidence="2">SL10</strain>
    </source>
</reference>
<accession>A0A0E0I653</accession>
<name>A0A0E0I653_ORYNI</name>
<reference evidence="2" key="2">
    <citation type="submission" date="2018-04" db="EMBL/GenBank/DDBJ databases">
        <title>OnivRS2 (Oryza nivara Reference Sequence Version 2).</title>
        <authorList>
            <person name="Zhang J."/>
            <person name="Kudrna D."/>
            <person name="Lee S."/>
            <person name="Talag J."/>
            <person name="Rajasekar S."/>
            <person name="Welchert J."/>
            <person name="Hsing Y.-I."/>
            <person name="Wing R.A."/>
        </authorList>
    </citation>
    <scope>NUCLEOTIDE SEQUENCE [LARGE SCALE GENOMIC DNA]</scope>
    <source>
        <strain evidence="2">SL10</strain>
    </source>
</reference>
<feature type="region of interest" description="Disordered" evidence="1">
    <location>
        <begin position="69"/>
        <end position="100"/>
    </location>
</feature>
<dbReference type="AlphaFoldDB" id="A0A0E0I653"/>
<evidence type="ECO:0000313" key="2">
    <source>
        <dbReference type="EnsemblPlants" id="ONIVA07G27280.1"/>
    </source>
</evidence>
<evidence type="ECO:0000256" key="1">
    <source>
        <dbReference type="SAM" id="MobiDB-lite"/>
    </source>
</evidence>
<dbReference type="Proteomes" id="UP000006591">
    <property type="component" value="Chromosome 7"/>
</dbReference>
<sequence>MPAIHDLHTLRQSSRAIQTSITEVTAGLAKVTELVLALRAGFAEQNAAMETSTTTPPPLPTVSKAEVLQPLAPPSPPRAAGSPPPTLPTAEVLQPRATAPPAPPSPLFVSAVVLPHLPMVLPGLAEMPLHQSSPWTNIVLRRPCSPLRGCDHGNDLPSRGSLAQSRVLQKRRAVWCHLHGHQVRCAWRRKARGRRARRRRFRRARGLLTVRAAARQRRARFVREAVGKERIHAVFSARHARNSFFLAARAKRRPPGATRLPGLARRRRVLRAAGSRLRLAVAARLAGPYKERHGDRESSFMKPYPHMGWFLGRLDRLPLSLQHPLASLSVVPQQETPITPARHCMISCFFQRRLNRAAAPLSLRSLGWGPPISVDSMLTWNSRVTLDLLFYFQNKIHSRDVKGLIIGDESRCQDNHHVETNLQLAGKLLPKEEGKGTRMTWVIGTTQSSGMASTAARGRAVSKEGWRCYGQNSSPLY</sequence>
<evidence type="ECO:0000313" key="3">
    <source>
        <dbReference type="Proteomes" id="UP000006591"/>
    </source>
</evidence>
<dbReference type="HOGENOM" id="CLU_572909_0_0_1"/>
<protein>
    <submittedName>
        <fullName evidence="2">Uncharacterized protein</fullName>
    </submittedName>
</protein>
<dbReference type="Gramene" id="ONIVA07G27280.1">
    <property type="protein sequence ID" value="ONIVA07G27280.1"/>
    <property type="gene ID" value="ONIVA07G27280"/>
</dbReference>
<feature type="compositionally biased region" description="Pro residues" evidence="1">
    <location>
        <begin position="71"/>
        <end position="87"/>
    </location>
</feature>
<proteinExistence type="predicted"/>
<dbReference type="STRING" id="4536.A0A0E0I653"/>
<dbReference type="EnsemblPlants" id="ONIVA07G27280.1">
    <property type="protein sequence ID" value="ONIVA07G27280.1"/>
    <property type="gene ID" value="ONIVA07G27280"/>
</dbReference>